<comment type="caution">
    <text evidence="1">The sequence shown here is derived from an EMBL/GenBank/DDBJ whole genome shotgun (WGS) entry which is preliminary data.</text>
</comment>
<name>X1UDW6_9ZZZZ</name>
<reference evidence="1" key="1">
    <citation type="journal article" date="2014" name="Front. Microbiol.">
        <title>High frequency of phylogenetically diverse reductive dehalogenase-homologous genes in deep subseafloor sedimentary metagenomes.</title>
        <authorList>
            <person name="Kawai M."/>
            <person name="Futagami T."/>
            <person name="Toyoda A."/>
            <person name="Takaki Y."/>
            <person name="Nishi S."/>
            <person name="Hori S."/>
            <person name="Arai W."/>
            <person name="Tsubouchi T."/>
            <person name="Morono Y."/>
            <person name="Uchiyama I."/>
            <person name="Ito T."/>
            <person name="Fujiyama A."/>
            <person name="Inagaki F."/>
            <person name="Takami H."/>
        </authorList>
    </citation>
    <scope>NUCLEOTIDE SEQUENCE</scope>
    <source>
        <strain evidence="1">Expedition CK06-06</strain>
    </source>
</reference>
<evidence type="ECO:0000313" key="1">
    <source>
        <dbReference type="EMBL" id="GAJ01777.1"/>
    </source>
</evidence>
<dbReference type="EMBL" id="BARW01018745">
    <property type="protein sequence ID" value="GAJ01777.1"/>
    <property type="molecule type" value="Genomic_DNA"/>
</dbReference>
<dbReference type="AlphaFoldDB" id="X1UDW6"/>
<gene>
    <name evidence="1" type="ORF">S12H4_32029</name>
</gene>
<accession>X1UDW6</accession>
<protein>
    <submittedName>
        <fullName evidence="1">Uncharacterized protein</fullName>
    </submittedName>
</protein>
<proteinExistence type="predicted"/>
<feature type="non-terminal residue" evidence="1">
    <location>
        <position position="1"/>
    </location>
</feature>
<organism evidence="1">
    <name type="scientific">marine sediment metagenome</name>
    <dbReference type="NCBI Taxonomy" id="412755"/>
    <lineage>
        <taxon>unclassified sequences</taxon>
        <taxon>metagenomes</taxon>
        <taxon>ecological metagenomes</taxon>
    </lineage>
</organism>
<sequence>SPFDTFADFIYWPLWESTIGLTLEDLFKPSGTETRERKRKRIFDIIQKKLGAKVPPEEAQSRISRFLIKGLGFGSAFPELTAKMFKNVYVCKKNDEELWNITRTLGFATPIDLSKRISLPTTKWRPPTLKENDRIVLGTVAYYTSQYYPELLDSLDLSFYLYLIENEKL</sequence>